<comment type="caution">
    <text evidence="1">The sequence shown here is derived from an EMBL/GenBank/DDBJ whole genome shotgun (WGS) entry which is preliminary data.</text>
</comment>
<sequence>MGFFSDKRYLVSVGLRDSKDHHLIRQNKKEVIADSWMSAVNSIKQEYGDRYHSVTLISETEV</sequence>
<evidence type="ECO:0000313" key="1">
    <source>
        <dbReference type="EMBL" id="PJZ23966.1"/>
    </source>
</evidence>
<gene>
    <name evidence="1" type="ORF">CH357_18500</name>
</gene>
<accession>A0A2M9X8E5</accession>
<dbReference type="AlphaFoldDB" id="A0A2M9X8E5"/>
<name>A0A2M9X8E5_9LEPT</name>
<keyword evidence="2" id="KW-1185">Reference proteome</keyword>
<dbReference type="Proteomes" id="UP000232196">
    <property type="component" value="Unassembled WGS sequence"/>
</dbReference>
<dbReference type="EMBL" id="NPDN01000013">
    <property type="protein sequence ID" value="PJZ23966.1"/>
    <property type="molecule type" value="Genomic_DNA"/>
</dbReference>
<protein>
    <submittedName>
        <fullName evidence="1">Uncharacterized protein</fullName>
    </submittedName>
</protein>
<organism evidence="1 2">
    <name type="scientific">Leptospira hartskeerlii</name>
    <dbReference type="NCBI Taxonomy" id="2023177"/>
    <lineage>
        <taxon>Bacteria</taxon>
        <taxon>Pseudomonadati</taxon>
        <taxon>Spirochaetota</taxon>
        <taxon>Spirochaetia</taxon>
        <taxon>Leptospirales</taxon>
        <taxon>Leptospiraceae</taxon>
        <taxon>Leptospira</taxon>
    </lineage>
</organism>
<evidence type="ECO:0000313" key="2">
    <source>
        <dbReference type="Proteomes" id="UP000232196"/>
    </source>
</evidence>
<proteinExistence type="predicted"/>
<reference evidence="1 2" key="1">
    <citation type="submission" date="2017-07" db="EMBL/GenBank/DDBJ databases">
        <title>Leptospira spp. isolated from tropical soils.</title>
        <authorList>
            <person name="Thibeaux R."/>
            <person name="Iraola G."/>
            <person name="Ferres I."/>
            <person name="Bierque E."/>
            <person name="Girault D."/>
            <person name="Soupe-Gilbert M.-E."/>
            <person name="Picardeau M."/>
            <person name="Goarant C."/>
        </authorList>
    </citation>
    <scope>NUCLEOTIDE SEQUENCE [LARGE SCALE GENOMIC DNA]</scope>
    <source>
        <strain evidence="1 2">MCA1-C-A1</strain>
    </source>
</reference>
<dbReference type="OrthoDB" id="338367at2"/>